<keyword evidence="3" id="KW-0732">Signal</keyword>
<keyword evidence="2" id="KW-0812">Transmembrane</keyword>
<dbReference type="AlphaFoldDB" id="A0A6U0USU7"/>
<name>A0A6U0USU7_9STRA</name>
<feature type="chain" id="PRO_5036393788" evidence="3">
    <location>
        <begin position="20"/>
        <end position="532"/>
    </location>
</feature>
<feature type="region of interest" description="Disordered" evidence="1">
    <location>
        <begin position="428"/>
        <end position="532"/>
    </location>
</feature>
<keyword evidence="2" id="KW-0472">Membrane</keyword>
<protein>
    <submittedName>
        <fullName evidence="4">Uncharacterized protein</fullName>
    </submittedName>
</protein>
<feature type="region of interest" description="Disordered" evidence="1">
    <location>
        <begin position="326"/>
        <end position="361"/>
    </location>
</feature>
<evidence type="ECO:0000313" key="5">
    <source>
        <dbReference type="EMBL" id="CAD8257504.1"/>
    </source>
</evidence>
<feature type="compositionally biased region" description="Low complexity" evidence="1">
    <location>
        <begin position="514"/>
        <end position="532"/>
    </location>
</feature>
<evidence type="ECO:0000313" key="4">
    <source>
        <dbReference type="EMBL" id="CAD8257496.1"/>
    </source>
</evidence>
<gene>
    <name evidence="4" type="ORF">PPYR1160_LOCUS6989</name>
    <name evidence="5" type="ORF">PPYR1160_LOCUS6997</name>
</gene>
<evidence type="ECO:0000256" key="1">
    <source>
        <dbReference type="SAM" id="MobiDB-lite"/>
    </source>
</evidence>
<organism evidence="4">
    <name type="scientific">Pinguiococcus pyrenoidosus</name>
    <dbReference type="NCBI Taxonomy" id="172671"/>
    <lineage>
        <taxon>Eukaryota</taxon>
        <taxon>Sar</taxon>
        <taxon>Stramenopiles</taxon>
        <taxon>Ochrophyta</taxon>
        <taxon>Pinguiophyceae</taxon>
        <taxon>Pinguiochrysidales</taxon>
        <taxon>Pinguiochrysidaceae</taxon>
        <taxon>Pinguiococcus</taxon>
    </lineage>
</organism>
<feature type="compositionally biased region" description="Basic and acidic residues" evidence="1">
    <location>
        <begin position="480"/>
        <end position="492"/>
    </location>
</feature>
<feature type="signal peptide" evidence="3">
    <location>
        <begin position="1"/>
        <end position="19"/>
    </location>
</feature>
<evidence type="ECO:0000256" key="2">
    <source>
        <dbReference type="SAM" id="Phobius"/>
    </source>
</evidence>
<keyword evidence="2" id="KW-1133">Transmembrane helix</keyword>
<proteinExistence type="predicted"/>
<accession>A0A6U0USU7</accession>
<sequence>MARHLSALVALLCVLAGAAHDVVHMSKDELHGLFSMSTSESPIDRRLEDPSQDDQELRDLIAAAGLAPLCVTGILRNVGTPEAPEIGCCDGECFMCMARGCGLFNSMLDIATLQFPGIAPKCCYQFIDFRTDMDRGIATRTCELPEDTGCLLPDIYNDLNSPAPSAEPIGSPVMVSVPTVLLATVPDPLTTQEFDNSSEALYAAMANQTEGLDESNFECTSIDVNNQRRLRIAGVAAVRKLQDSGGTQSFGINLLVEMDVSSIPPGSPEPFPEGISETDAEKEIKSQIDGIDLEGLRQAYVDGVLAMGLPRELEVRLVQTRFEDVSTDGGVSVPGDSPSAAPTTSDGTGVGERADSSSVTQGSFTNNSALALCLLGFVVLVVGGTGYWYRNKNEKANNQQALLQLKVDPNAAFSGVLSDDYDSVYLPPVLPGRPTRSSSRGSVDRSSTPRSAASRSRAASGRLALRRQLSNRSMRSASEASDRTDPRLDRRGNGLLVVNELDMLTGPATRGPPSFDGSSESSETASSYSSRS</sequence>
<reference evidence="4" key="1">
    <citation type="submission" date="2021-01" db="EMBL/GenBank/DDBJ databases">
        <authorList>
            <person name="Corre E."/>
            <person name="Pelletier E."/>
            <person name="Niang G."/>
            <person name="Scheremetjew M."/>
            <person name="Finn R."/>
            <person name="Kale V."/>
            <person name="Holt S."/>
            <person name="Cochrane G."/>
            <person name="Meng A."/>
            <person name="Brown T."/>
            <person name="Cohen L."/>
        </authorList>
    </citation>
    <scope>NUCLEOTIDE SEQUENCE</scope>
    <source>
        <strain evidence="4">CCMP2078</strain>
    </source>
</reference>
<evidence type="ECO:0000256" key="3">
    <source>
        <dbReference type="SAM" id="SignalP"/>
    </source>
</evidence>
<feature type="transmembrane region" description="Helical" evidence="2">
    <location>
        <begin position="369"/>
        <end position="389"/>
    </location>
</feature>
<dbReference type="EMBL" id="HBEA01009103">
    <property type="protein sequence ID" value="CAD8257504.1"/>
    <property type="molecule type" value="Transcribed_RNA"/>
</dbReference>
<feature type="compositionally biased region" description="Low complexity" evidence="1">
    <location>
        <begin position="432"/>
        <end position="470"/>
    </location>
</feature>
<dbReference type="EMBL" id="HBEA01009092">
    <property type="protein sequence ID" value="CAD8257496.1"/>
    <property type="molecule type" value="Transcribed_RNA"/>
</dbReference>